<reference evidence="2" key="2">
    <citation type="submission" date="2020-09" db="EMBL/GenBank/DDBJ databases">
        <authorList>
            <person name="Sun Q."/>
            <person name="Kim S."/>
        </authorList>
    </citation>
    <scope>NUCLEOTIDE SEQUENCE</scope>
    <source>
        <strain evidence="2">KCTC 23224</strain>
    </source>
</reference>
<keyword evidence="1" id="KW-0812">Transmembrane</keyword>
<sequence length="311" mass="36322">MPLHVFLGDFFSNFLNLDTIFIRTIPVFITKPGALTLAFNEGRRKSFIQPIKLYLLMSLFYFFVFALVIPQNMLDKTLMGTAGSFNIGMDGRLAEIRKELADDEQVAFDSLVNKGALDAIQKIWPEVSDSLSAERTDWKELKFLAIDPSVSDEEFQQAYAKSRFYFDLDFSISKIRGFIANSNVFINGVARNLPIMMFFILPFFALILQLLYIRRDYYYVEHLIHGLHLHAFAYFIYGLAICWTFIDDYYAMQVFGWSFIIVTLYAYFSLKKVYAQPWFKTLLKFLFLGLIYVFFLLLGFILEIYVTLLLF</sequence>
<feature type="transmembrane region" description="Helical" evidence="1">
    <location>
        <begin position="193"/>
        <end position="213"/>
    </location>
</feature>
<keyword evidence="1" id="KW-1133">Transmembrane helix</keyword>
<evidence type="ECO:0008006" key="4">
    <source>
        <dbReference type="Google" id="ProtNLM"/>
    </source>
</evidence>
<feature type="transmembrane region" description="Helical" evidence="1">
    <location>
        <begin position="51"/>
        <end position="69"/>
    </location>
</feature>
<accession>A0A8J3G4A5</accession>
<feature type="transmembrane region" description="Helical" evidence="1">
    <location>
        <begin position="225"/>
        <end position="246"/>
    </location>
</feature>
<name>A0A8J3G4A5_9BACT</name>
<reference evidence="2" key="1">
    <citation type="journal article" date="2014" name="Int. J. Syst. Evol. Microbiol.">
        <title>Complete genome sequence of Corynebacterium casei LMG S-19264T (=DSM 44701T), isolated from a smear-ripened cheese.</title>
        <authorList>
            <consortium name="US DOE Joint Genome Institute (JGI-PGF)"/>
            <person name="Walter F."/>
            <person name="Albersmeier A."/>
            <person name="Kalinowski J."/>
            <person name="Ruckert C."/>
        </authorList>
    </citation>
    <scope>NUCLEOTIDE SEQUENCE</scope>
    <source>
        <strain evidence="2">KCTC 23224</strain>
    </source>
</reference>
<keyword evidence="1" id="KW-0472">Membrane</keyword>
<dbReference type="EMBL" id="BMYF01000003">
    <property type="protein sequence ID" value="GHB28116.1"/>
    <property type="molecule type" value="Genomic_DNA"/>
</dbReference>
<dbReference type="InterPro" id="IPR022134">
    <property type="entry name" value="DUF3667"/>
</dbReference>
<evidence type="ECO:0000313" key="3">
    <source>
        <dbReference type="Proteomes" id="UP000642809"/>
    </source>
</evidence>
<evidence type="ECO:0000256" key="1">
    <source>
        <dbReference type="SAM" id="Phobius"/>
    </source>
</evidence>
<feature type="transmembrane region" description="Helical" evidence="1">
    <location>
        <begin position="20"/>
        <end position="39"/>
    </location>
</feature>
<dbReference type="AlphaFoldDB" id="A0A8J3G4A5"/>
<evidence type="ECO:0000313" key="2">
    <source>
        <dbReference type="EMBL" id="GHB28116.1"/>
    </source>
</evidence>
<comment type="caution">
    <text evidence="2">The sequence shown here is derived from an EMBL/GenBank/DDBJ whole genome shotgun (WGS) entry which is preliminary data.</text>
</comment>
<dbReference type="Pfam" id="PF12412">
    <property type="entry name" value="DUF3667"/>
    <property type="match status" value="1"/>
</dbReference>
<feature type="transmembrane region" description="Helical" evidence="1">
    <location>
        <begin position="252"/>
        <end position="270"/>
    </location>
</feature>
<protein>
    <recommendedName>
        <fullName evidence="4">DUF3667 domain-containing protein</fullName>
    </recommendedName>
</protein>
<organism evidence="2 3">
    <name type="scientific">Mongoliitalea lutea</name>
    <dbReference type="NCBI Taxonomy" id="849756"/>
    <lineage>
        <taxon>Bacteria</taxon>
        <taxon>Pseudomonadati</taxon>
        <taxon>Bacteroidota</taxon>
        <taxon>Cytophagia</taxon>
        <taxon>Cytophagales</taxon>
        <taxon>Cyclobacteriaceae</taxon>
        <taxon>Mongoliitalea</taxon>
    </lineage>
</organism>
<feature type="transmembrane region" description="Helical" evidence="1">
    <location>
        <begin position="282"/>
        <end position="306"/>
    </location>
</feature>
<dbReference type="Proteomes" id="UP000642809">
    <property type="component" value="Unassembled WGS sequence"/>
</dbReference>
<keyword evidence="3" id="KW-1185">Reference proteome</keyword>
<gene>
    <name evidence="2" type="ORF">GCM10008106_05850</name>
</gene>
<proteinExistence type="predicted"/>